<evidence type="ECO:0000259" key="5">
    <source>
        <dbReference type="PROSITE" id="PS51935"/>
    </source>
</evidence>
<feature type="domain" description="NlpC/P60" evidence="5">
    <location>
        <begin position="1"/>
        <end position="140"/>
    </location>
</feature>
<dbReference type="Proteomes" id="UP000198324">
    <property type="component" value="Unassembled WGS sequence"/>
</dbReference>
<name>A0A239AXJ6_9BACT</name>
<comment type="similarity">
    <text evidence="1">Belongs to the peptidase C40 family.</text>
</comment>
<keyword evidence="7" id="KW-1185">Reference proteome</keyword>
<dbReference type="InterPro" id="IPR038765">
    <property type="entry name" value="Papain-like_cys_pep_sf"/>
</dbReference>
<proteinExistence type="inferred from homology"/>
<dbReference type="AlphaFoldDB" id="A0A239AXJ6"/>
<keyword evidence="2" id="KW-0645">Protease</keyword>
<dbReference type="PROSITE" id="PS51935">
    <property type="entry name" value="NLPC_P60"/>
    <property type="match status" value="1"/>
</dbReference>
<reference evidence="6 7" key="1">
    <citation type="submission" date="2017-06" db="EMBL/GenBank/DDBJ databases">
        <authorList>
            <person name="Kim H.J."/>
            <person name="Triplett B.A."/>
        </authorList>
    </citation>
    <scope>NUCLEOTIDE SEQUENCE [LARGE SCALE GENOMIC DNA]</scope>
    <source>
        <strain evidence="6 7">DSM 13116</strain>
    </source>
</reference>
<dbReference type="Gene3D" id="3.90.1720.10">
    <property type="entry name" value="endopeptidase domain like (from Nostoc punctiforme)"/>
    <property type="match status" value="1"/>
</dbReference>
<gene>
    <name evidence="6" type="ORF">SAMN04488503_2295</name>
</gene>
<keyword evidence="4" id="KW-0788">Thiol protease</keyword>
<evidence type="ECO:0000313" key="6">
    <source>
        <dbReference type="EMBL" id="SNS00456.1"/>
    </source>
</evidence>
<dbReference type="GO" id="GO:0006508">
    <property type="term" value="P:proteolysis"/>
    <property type="evidence" value="ECO:0007669"/>
    <property type="project" value="UniProtKB-KW"/>
</dbReference>
<organism evidence="6 7">
    <name type="scientific">Humidesulfovibrio mexicanus</name>
    <dbReference type="NCBI Taxonomy" id="147047"/>
    <lineage>
        <taxon>Bacteria</taxon>
        <taxon>Pseudomonadati</taxon>
        <taxon>Thermodesulfobacteriota</taxon>
        <taxon>Desulfovibrionia</taxon>
        <taxon>Desulfovibrionales</taxon>
        <taxon>Desulfovibrionaceae</taxon>
        <taxon>Humidesulfovibrio</taxon>
    </lineage>
</organism>
<evidence type="ECO:0000313" key="7">
    <source>
        <dbReference type="Proteomes" id="UP000198324"/>
    </source>
</evidence>
<dbReference type="EMBL" id="FZOC01000004">
    <property type="protein sequence ID" value="SNS00456.1"/>
    <property type="molecule type" value="Genomic_DNA"/>
</dbReference>
<evidence type="ECO:0000256" key="1">
    <source>
        <dbReference type="ARBA" id="ARBA00007074"/>
    </source>
</evidence>
<dbReference type="RefSeq" id="WP_089274498.1">
    <property type="nucleotide sequence ID" value="NZ_FZOC01000004.1"/>
</dbReference>
<evidence type="ECO:0000256" key="4">
    <source>
        <dbReference type="ARBA" id="ARBA00022807"/>
    </source>
</evidence>
<accession>A0A239AXJ6</accession>
<dbReference type="Pfam" id="PF00877">
    <property type="entry name" value="NLPC_P60"/>
    <property type="match status" value="1"/>
</dbReference>
<dbReference type="InterPro" id="IPR000064">
    <property type="entry name" value="NLP_P60_dom"/>
</dbReference>
<evidence type="ECO:0000256" key="2">
    <source>
        <dbReference type="ARBA" id="ARBA00022670"/>
    </source>
</evidence>
<keyword evidence="3" id="KW-0378">Hydrolase</keyword>
<sequence>MPPAWVNGYVGVPYLEEGRTASGCDCYGLVRLVQWQERGIAMPELSHLAYRKRATPEERIALGESIKAYDAAAVGWTLLQPGEPMREFDVIWLRHGGPIHFGVAIDRRTMLHVEEGADAVLERLDTVQWKNRILGVYRHA</sequence>
<dbReference type="GO" id="GO:0008234">
    <property type="term" value="F:cysteine-type peptidase activity"/>
    <property type="evidence" value="ECO:0007669"/>
    <property type="project" value="UniProtKB-KW"/>
</dbReference>
<evidence type="ECO:0000256" key="3">
    <source>
        <dbReference type="ARBA" id="ARBA00022801"/>
    </source>
</evidence>
<dbReference type="OrthoDB" id="6058745at2"/>
<protein>
    <submittedName>
        <fullName evidence="6">NlpC/P60 family protein</fullName>
    </submittedName>
</protein>
<dbReference type="SUPFAM" id="SSF54001">
    <property type="entry name" value="Cysteine proteinases"/>
    <property type="match status" value="1"/>
</dbReference>